<gene>
    <name evidence="3" type="ORF">H1R16_07745</name>
    <name evidence="2" type="ORF">H2507_07695</name>
</gene>
<name>A0A7D7LLH8_9FLAO</name>
<keyword evidence="5" id="KW-1185">Reference proteome</keyword>
<organism evidence="3 4">
    <name type="scientific">Marnyiella aurantia</name>
    <dbReference type="NCBI Taxonomy" id="2758037"/>
    <lineage>
        <taxon>Bacteria</taxon>
        <taxon>Pseudomonadati</taxon>
        <taxon>Bacteroidota</taxon>
        <taxon>Flavobacteriia</taxon>
        <taxon>Flavobacteriales</taxon>
        <taxon>Weeksellaceae</taxon>
        <taxon>Marnyiella</taxon>
    </lineage>
</organism>
<dbReference type="PROSITE" id="PS51257">
    <property type="entry name" value="PROKAR_LIPOPROTEIN"/>
    <property type="match status" value="1"/>
</dbReference>
<proteinExistence type="predicted"/>
<evidence type="ECO:0000313" key="3">
    <source>
        <dbReference type="EMBL" id="QMS97619.1"/>
    </source>
</evidence>
<dbReference type="KEGG" id="cbau:H1R16_07745"/>
<sequence length="118" mass="12741">MKNTIQKNVILTGILSLIVTACTKTETKIETFENPDGSVTTTVVENEETTGLDTVTITNTVQKAKENINEAGEKIEEVADKAGTELKKAGEDLKVATKKGAEKVERTADKAEADMKKD</sequence>
<evidence type="ECO:0000313" key="4">
    <source>
        <dbReference type="Proteomes" id="UP000515349"/>
    </source>
</evidence>
<reference evidence="5" key="2">
    <citation type="submission" date="2020-07" db="EMBL/GenBank/DDBJ databases">
        <title>Flavobacterium sp. xlx-214.</title>
        <authorList>
            <person name="Yang C."/>
        </authorList>
    </citation>
    <scope>NUCLEOTIDE SEQUENCE [LARGE SCALE GENOMIC DNA]</scope>
    <source>
        <strain evidence="5">CX-624</strain>
    </source>
</reference>
<protein>
    <submittedName>
        <fullName evidence="3">Uncharacterized protein</fullName>
    </submittedName>
</protein>
<evidence type="ECO:0000256" key="1">
    <source>
        <dbReference type="SAM" id="MobiDB-lite"/>
    </source>
</evidence>
<dbReference type="EMBL" id="JACEUX010000002">
    <property type="protein sequence ID" value="MBA5247047.1"/>
    <property type="molecule type" value="Genomic_DNA"/>
</dbReference>
<accession>A0A7D7LLH8</accession>
<dbReference type="EMBL" id="CP059472">
    <property type="protein sequence ID" value="QMS97619.1"/>
    <property type="molecule type" value="Genomic_DNA"/>
</dbReference>
<evidence type="ECO:0000313" key="5">
    <source>
        <dbReference type="Proteomes" id="UP000539710"/>
    </source>
</evidence>
<reference evidence="2" key="3">
    <citation type="submission" date="2020-07" db="EMBL/GenBank/DDBJ databases">
        <authorList>
            <person name="Yang C."/>
        </authorList>
    </citation>
    <scope>NUCLEOTIDE SEQUENCE</scope>
    <source>
        <strain evidence="2">Cx-624</strain>
    </source>
</reference>
<dbReference type="Proteomes" id="UP000539710">
    <property type="component" value="Unassembled WGS sequence"/>
</dbReference>
<dbReference type="AlphaFoldDB" id="A0A7D7LLH8"/>
<reference evidence="3 4" key="1">
    <citation type="submission" date="2020-07" db="EMBL/GenBank/DDBJ databases">
        <title>Chryseobacterium sp.cx-624.</title>
        <authorList>
            <person name="Yang C."/>
        </authorList>
    </citation>
    <scope>NUCLEOTIDE SEQUENCE [LARGE SCALE GENOMIC DNA]</scope>
    <source>
        <strain evidence="4">cx-624</strain>
        <strain evidence="3">Cx-624</strain>
    </source>
</reference>
<dbReference type="Proteomes" id="UP000515349">
    <property type="component" value="Chromosome"/>
</dbReference>
<evidence type="ECO:0000313" key="2">
    <source>
        <dbReference type="EMBL" id="MBA5247047.1"/>
    </source>
</evidence>
<dbReference type="RefSeq" id="WP_181887145.1">
    <property type="nucleotide sequence ID" value="NZ_CP059472.1"/>
</dbReference>
<feature type="region of interest" description="Disordered" evidence="1">
    <location>
        <begin position="98"/>
        <end position="118"/>
    </location>
</feature>